<feature type="transmembrane region" description="Helical" evidence="1">
    <location>
        <begin position="121"/>
        <end position="147"/>
    </location>
</feature>
<dbReference type="EMBL" id="CP003985">
    <property type="protein sequence ID" value="AGF76936.1"/>
    <property type="molecule type" value="Genomic_DNA"/>
</dbReference>
<keyword evidence="1" id="KW-1133">Transmembrane helix</keyword>
<reference evidence="4" key="1">
    <citation type="journal article" date="2013" name="Stand. Genomic Sci.">
        <title>Complete genome sequence of Desulfocapsa sulfexigens, a marine deltaproteobacterium specialized in disproportionating inorganic sulfur compounds.</title>
        <authorList>
            <person name="Finster K.W."/>
            <person name="Kjeldsen K.U."/>
            <person name="Kube M."/>
            <person name="Reinhardt R."/>
            <person name="Mussmann M."/>
            <person name="Amann R."/>
            <person name="Schreiber L."/>
        </authorList>
    </citation>
    <scope>NUCLEOTIDE SEQUENCE [LARGE SCALE GENOMIC DNA]</scope>
    <source>
        <strain evidence="4">DSM 10523 / SB164P1</strain>
    </source>
</reference>
<dbReference type="Proteomes" id="UP000011721">
    <property type="component" value="Chromosome"/>
</dbReference>
<name>M1PKB1_DESSD</name>
<dbReference type="Pfam" id="PF09335">
    <property type="entry name" value="VTT_dom"/>
    <property type="match status" value="1"/>
</dbReference>
<keyword evidence="1" id="KW-0812">Transmembrane</keyword>
<gene>
    <name evidence="3" type="ordered locus">UWK_00351</name>
</gene>
<dbReference type="AlphaFoldDB" id="M1PKB1"/>
<dbReference type="KEGG" id="dsf:UWK_00351"/>
<evidence type="ECO:0000313" key="4">
    <source>
        <dbReference type="Proteomes" id="UP000011721"/>
    </source>
</evidence>
<keyword evidence="1" id="KW-0472">Membrane</keyword>
<dbReference type="HOGENOM" id="CLU_125997_0_0_7"/>
<evidence type="ECO:0000259" key="2">
    <source>
        <dbReference type="Pfam" id="PF09335"/>
    </source>
</evidence>
<dbReference type="PANTHER" id="PTHR42709">
    <property type="entry name" value="ALKALINE PHOSPHATASE LIKE PROTEIN"/>
    <property type="match status" value="1"/>
</dbReference>
<proteinExistence type="predicted"/>
<keyword evidence="4" id="KW-1185">Reference proteome</keyword>
<dbReference type="RefSeq" id="WP_015402634.1">
    <property type="nucleotide sequence ID" value="NC_020304.1"/>
</dbReference>
<dbReference type="STRING" id="1167006.UWK_00351"/>
<organism evidence="3 4">
    <name type="scientific">Desulfocapsa sulfexigens (strain DSM 10523 / SB164P1)</name>
    <dbReference type="NCBI Taxonomy" id="1167006"/>
    <lineage>
        <taxon>Bacteria</taxon>
        <taxon>Pseudomonadati</taxon>
        <taxon>Thermodesulfobacteriota</taxon>
        <taxon>Desulfobulbia</taxon>
        <taxon>Desulfobulbales</taxon>
        <taxon>Desulfocapsaceae</taxon>
        <taxon>Desulfocapsa</taxon>
    </lineage>
</organism>
<dbReference type="InterPro" id="IPR051311">
    <property type="entry name" value="DedA_domain"/>
</dbReference>
<feature type="domain" description="VTT" evidence="2">
    <location>
        <begin position="29"/>
        <end position="141"/>
    </location>
</feature>
<dbReference type="InterPro" id="IPR032816">
    <property type="entry name" value="VTT_dom"/>
</dbReference>
<feature type="transmembrane region" description="Helical" evidence="1">
    <location>
        <begin position="12"/>
        <end position="37"/>
    </location>
</feature>
<dbReference type="PATRIC" id="fig|1167006.5.peg.396"/>
<dbReference type="PANTHER" id="PTHR42709:SF4">
    <property type="entry name" value="INNER MEMBRANE PROTEIN YQAA"/>
    <property type="match status" value="1"/>
</dbReference>
<feature type="transmembrane region" description="Helical" evidence="1">
    <location>
        <begin position="93"/>
        <end position="115"/>
    </location>
</feature>
<protein>
    <submittedName>
        <fullName evidence="3">Putative membrane protein</fullName>
    </submittedName>
</protein>
<sequence length="148" mass="15969">MELFLLNNGLPALFVLSFLAATVLPLGSEWLLVALILKLFDPGSAVTVATVGNFLGACTTYGVGIWGSAFLLQKVLRVNMEQTERAAAFFRRYGSWALLLSWVPIIGDPLCLVAGSLRCNFFLFAVLVFIGKFARYAFIAAVTVGSLG</sequence>
<dbReference type="eggNOG" id="COG1238">
    <property type="taxonomic scope" value="Bacteria"/>
</dbReference>
<dbReference type="OrthoDB" id="5419086at2"/>
<evidence type="ECO:0000313" key="3">
    <source>
        <dbReference type="EMBL" id="AGF76936.1"/>
    </source>
</evidence>
<feature type="transmembrane region" description="Helical" evidence="1">
    <location>
        <begin position="49"/>
        <end position="72"/>
    </location>
</feature>
<evidence type="ECO:0000256" key="1">
    <source>
        <dbReference type="SAM" id="Phobius"/>
    </source>
</evidence>
<accession>M1PKB1</accession>